<name>A0A9P9K425_FUSRE</name>
<keyword evidence="3" id="KW-1185">Reference proteome</keyword>
<accession>A0A9P9K425</accession>
<sequence length="86" mass="9519">MSAVSGHFCSWLVHVTMSHHFNAIINIRKHHSHHNPISSKVAHPFLDPSPTTNSKSRGNGPRLPGFQKRNTTCRVLDLYAAPAARA</sequence>
<evidence type="ECO:0000313" key="3">
    <source>
        <dbReference type="Proteomes" id="UP000720189"/>
    </source>
</evidence>
<feature type="region of interest" description="Disordered" evidence="1">
    <location>
        <begin position="32"/>
        <end position="69"/>
    </location>
</feature>
<dbReference type="GeneID" id="70223277"/>
<gene>
    <name evidence="2" type="ORF">BKA55DRAFT_574682</name>
</gene>
<protein>
    <submittedName>
        <fullName evidence="2">Uncharacterized protein</fullName>
    </submittedName>
</protein>
<dbReference type="EMBL" id="JAGMUX010000012">
    <property type="protein sequence ID" value="KAH7243401.1"/>
    <property type="molecule type" value="Genomic_DNA"/>
</dbReference>
<reference evidence="2" key="1">
    <citation type="journal article" date="2021" name="Nat. Commun.">
        <title>Genetic determinants of endophytism in the Arabidopsis root mycobiome.</title>
        <authorList>
            <person name="Mesny F."/>
            <person name="Miyauchi S."/>
            <person name="Thiergart T."/>
            <person name="Pickel B."/>
            <person name="Atanasova L."/>
            <person name="Karlsson M."/>
            <person name="Huettel B."/>
            <person name="Barry K.W."/>
            <person name="Haridas S."/>
            <person name="Chen C."/>
            <person name="Bauer D."/>
            <person name="Andreopoulos W."/>
            <person name="Pangilinan J."/>
            <person name="LaButti K."/>
            <person name="Riley R."/>
            <person name="Lipzen A."/>
            <person name="Clum A."/>
            <person name="Drula E."/>
            <person name="Henrissat B."/>
            <person name="Kohler A."/>
            <person name="Grigoriev I.V."/>
            <person name="Martin F.M."/>
            <person name="Hacquard S."/>
        </authorList>
    </citation>
    <scope>NUCLEOTIDE SEQUENCE</scope>
    <source>
        <strain evidence="2">MPI-CAGE-AT-0023</strain>
    </source>
</reference>
<evidence type="ECO:0000313" key="2">
    <source>
        <dbReference type="EMBL" id="KAH7243401.1"/>
    </source>
</evidence>
<dbReference type="AlphaFoldDB" id="A0A9P9K425"/>
<organism evidence="2 3">
    <name type="scientific">Fusarium redolens</name>
    <dbReference type="NCBI Taxonomy" id="48865"/>
    <lineage>
        <taxon>Eukaryota</taxon>
        <taxon>Fungi</taxon>
        <taxon>Dikarya</taxon>
        <taxon>Ascomycota</taxon>
        <taxon>Pezizomycotina</taxon>
        <taxon>Sordariomycetes</taxon>
        <taxon>Hypocreomycetidae</taxon>
        <taxon>Hypocreales</taxon>
        <taxon>Nectriaceae</taxon>
        <taxon>Fusarium</taxon>
        <taxon>Fusarium redolens species complex</taxon>
    </lineage>
</organism>
<comment type="caution">
    <text evidence="2">The sequence shown here is derived from an EMBL/GenBank/DDBJ whole genome shotgun (WGS) entry which is preliminary data.</text>
</comment>
<evidence type="ECO:0000256" key="1">
    <source>
        <dbReference type="SAM" id="MobiDB-lite"/>
    </source>
</evidence>
<dbReference type="RefSeq" id="XP_046046894.1">
    <property type="nucleotide sequence ID" value="XM_046193323.1"/>
</dbReference>
<proteinExistence type="predicted"/>
<dbReference type="Proteomes" id="UP000720189">
    <property type="component" value="Unassembled WGS sequence"/>
</dbReference>